<feature type="compositionally biased region" description="Basic residues" evidence="1">
    <location>
        <begin position="52"/>
        <end position="65"/>
    </location>
</feature>
<dbReference type="OrthoDB" id="2357150at2759"/>
<dbReference type="eggNOG" id="KOG0864">
    <property type="taxonomic scope" value="Eukaryota"/>
</dbReference>
<name>G0WDT2_NAUDC</name>
<dbReference type="Gene3D" id="2.30.29.30">
    <property type="entry name" value="Pleckstrin-homology domain (PH domain)/Phosphotyrosine-binding domain (PTB)"/>
    <property type="match status" value="1"/>
</dbReference>
<protein>
    <recommendedName>
        <fullName evidence="2">RanBD1 domain-containing protein</fullName>
    </recommendedName>
</protein>
<dbReference type="SUPFAM" id="SSF50729">
    <property type="entry name" value="PH domain-like"/>
    <property type="match status" value="1"/>
</dbReference>
<dbReference type="GO" id="GO:0005737">
    <property type="term" value="C:cytoplasm"/>
    <property type="evidence" value="ECO:0007669"/>
    <property type="project" value="EnsemblFungi"/>
</dbReference>
<reference evidence="3 4" key="1">
    <citation type="journal article" date="2011" name="Proc. Natl. Acad. Sci. U.S.A.">
        <title>Evolutionary erosion of yeast sex chromosomes by mating-type switching accidents.</title>
        <authorList>
            <person name="Gordon J.L."/>
            <person name="Armisen D."/>
            <person name="Proux-Wera E."/>
            <person name="Oheigeartaigh S.S."/>
            <person name="Byrne K.P."/>
            <person name="Wolfe K.H."/>
        </authorList>
    </citation>
    <scope>NUCLEOTIDE SEQUENCE [LARGE SCALE GENOMIC DNA]</scope>
    <source>
        <strain evidence="4">ATCC 10597 / BCRC 20456 / CBS 421 / NBRC 0211 / NRRL Y-12639</strain>
    </source>
</reference>
<dbReference type="PANTHER" id="PTHR23138:SF87">
    <property type="entry name" value="E3 SUMO-PROTEIN LIGASE RANBP2"/>
    <property type="match status" value="1"/>
</dbReference>
<organism evidence="3 4">
    <name type="scientific">Naumovozyma dairenensis (strain ATCC 10597 / BCRC 20456 / CBS 421 / NBRC 0211 / NRRL Y-12639)</name>
    <name type="common">Saccharomyces dairenensis</name>
    <dbReference type="NCBI Taxonomy" id="1071378"/>
    <lineage>
        <taxon>Eukaryota</taxon>
        <taxon>Fungi</taxon>
        <taxon>Dikarya</taxon>
        <taxon>Ascomycota</taxon>
        <taxon>Saccharomycotina</taxon>
        <taxon>Saccharomycetes</taxon>
        <taxon>Saccharomycetales</taxon>
        <taxon>Saccharomycetaceae</taxon>
        <taxon>Naumovozyma</taxon>
    </lineage>
</organism>
<feature type="domain" description="RanBD1" evidence="2">
    <location>
        <begin position="80"/>
        <end position="215"/>
    </location>
</feature>
<dbReference type="GO" id="GO:0005096">
    <property type="term" value="F:GTPase activator activity"/>
    <property type="evidence" value="ECO:0007669"/>
    <property type="project" value="TreeGrafter"/>
</dbReference>
<dbReference type="PANTHER" id="PTHR23138">
    <property type="entry name" value="RAN BINDING PROTEIN"/>
    <property type="match status" value="1"/>
</dbReference>
<dbReference type="EMBL" id="HE580273">
    <property type="protein sequence ID" value="CCD25943.2"/>
    <property type="molecule type" value="Genomic_DNA"/>
</dbReference>
<dbReference type="InterPro" id="IPR045256">
    <property type="entry name" value="RanBP1_RanBD"/>
</dbReference>
<dbReference type="InterPro" id="IPR045255">
    <property type="entry name" value="RanBP1-like"/>
</dbReference>
<dbReference type="GeneID" id="11497339"/>
<dbReference type="Pfam" id="PF00638">
    <property type="entry name" value="Ran_BP1"/>
    <property type="match status" value="1"/>
</dbReference>
<evidence type="ECO:0000313" key="3">
    <source>
        <dbReference type="EMBL" id="CCD25943.2"/>
    </source>
</evidence>
<evidence type="ECO:0000256" key="1">
    <source>
        <dbReference type="SAM" id="MobiDB-lite"/>
    </source>
</evidence>
<keyword evidence="4" id="KW-1185">Reference proteome</keyword>
<dbReference type="RefSeq" id="XP_003671186.2">
    <property type="nucleotide sequence ID" value="XM_003671138.2"/>
</dbReference>
<dbReference type="AlphaFoldDB" id="G0WDT2"/>
<dbReference type="GO" id="GO:0006405">
    <property type="term" value="P:RNA export from nucleus"/>
    <property type="evidence" value="ECO:0007669"/>
    <property type="project" value="EnsemblFungi"/>
</dbReference>
<dbReference type="InterPro" id="IPR000156">
    <property type="entry name" value="Ran_bind_dom"/>
</dbReference>
<dbReference type="GO" id="GO:0006606">
    <property type="term" value="P:protein import into nucleus"/>
    <property type="evidence" value="ECO:0007669"/>
    <property type="project" value="EnsemblFungi"/>
</dbReference>
<dbReference type="SMART" id="SM00160">
    <property type="entry name" value="RanBD"/>
    <property type="match status" value="1"/>
</dbReference>
<dbReference type="GO" id="GO:0031267">
    <property type="term" value="F:small GTPase binding"/>
    <property type="evidence" value="ECO:0007669"/>
    <property type="project" value="EnsemblFungi"/>
</dbReference>
<dbReference type="GO" id="GO:0000082">
    <property type="term" value="P:G1/S transition of mitotic cell cycle"/>
    <property type="evidence" value="ECO:0007669"/>
    <property type="project" value="EnsemblFungi"/>
</dbReference>
<proteinExistence type="predicted"/>
<dbReference type="Proteomes" id="UP000000689">
    <property type="component" value="Chromosome 7"/>
</dbReference>
<sequence>MSEEKTTPSTTPATTTSGSDAQKPPSSAIFSMFGGKKDTDAEKEEGEEGLMKKKKKKIKKLKRRQKTNDEDDAPESPDVHFEPIVHLEKVDVKTMEENEKTLFKIRAKLFRFDSENKEWKERGTGDCKFLQNEQTKKVRLLMRRDKTLKVCANHIIAPEYELKPNVGSDRSWVYTCTADVAEGPAEAFTFAIRFGSKENADKFKAEFEKAQELNK</sequence>
<feature type="region of interest" description="Disordered" evidence="1">
    <location>
        <begin position="1"/>
        <end position="78"/>
    </location>
</feature>
<dbReference type="InterPro" id="IPR011993">
    <property type="entry name" value="PH-like_dom_sf"/>
</dbReference>
<dbReference type="PROSITE" id="PS50196">
    <property type="entry name" value="RANBD1"/>
    <property type="match status" value="1"/>
</dbReference>
<dbReference type="CDD" id="cd13179">
    <property type="entry name" value="RanBD_RanBP1"/>
    <property type="match status" value="1"/>
</dbReference>
<feature type="compositionally biased region" description="Low complexity" evidence="1">
    <location>
        <begin position="7"/>
        <end position="17"/>
    </location>
</feature>
<evidence type="ECO:0000313" key="4">
    <source>
        <dbReference type="Proteomes" id="UP000000689"/>
    </source>
</evidence>
<dbReference type="FunFam" id="2.30.29.30:FF:000312">
    <property type="entry name" value="Ran binding protein 1"/>
    <property type="match status" value="1"/>
</dbReference>
<dbReference type="STRING" id="1071378.G0WDT2"/>
<evidence type="ECO:0000259" key="2">
    <source>
        <dbReference type="PROSITE" id="PS50196"/>
    </source>
</evidence>
<accession>G0WDT2</accession>
<feature type="compositionally biased region" description="Polar residues" evidence="1">
    <location>
        <begin position="18"/>
        <end position="29"/>
    </location>
</feature>
<dbReference type="GO" id="GO:0005643">
    <property type="term" value="C:nuclear pore"/>
    <property type="evidence" value="ECO:0007669"/>
    <property type="project" value="TreeGrafter"/>
</dbReference>
<dbReference type="OMA" id="CANHLLM"/>
<dbReference type="HOGENOM" id="CLU_067861_0_1_1"/>
<gene>
    <name evidence="3" type="primary">NDAI0G01670</name>
    <name evidence="3" type="ordered locus">NDAI_0G01670</name>
</gene>
<dbReference type="GO" id="GO:0006511">
    <property type="term" value="P:ubiquitin-dependent protein catabolic process"/>
    <property type="evidence" value="ECO:0007669"/>
    <property type="project" value="EnsemblFungi"/>
</dbReference>
<dbReference type="KEGG" id="ndi:NDAI_0G01670"/>